<evidence type="ECO:0000313" key="3">
    <source>
        <dbReference type="EMBL" id="EFO95282.1"/>
    </source>
</evidence>
<dbReference type="OrthoDB" id="5871670at2759"/>
<dbReference type="EMBL" id="DS268409">
    <property type="protein sequence ID" value="EFO95282.1"/>
    <property type="molecule type" value="Genomic_DNA"/>
</dbReference>
<proteinExistence type="predicted"/>
<dbReference type="AlphaFoldDB" id="E3LIM0"/>
<dbReference type="InterPro" id="IPR009689">
    <property type="entry name" value="DUF1280"/>
</dbReference>
<keyword evidence="4" id="KW-1185">Reference proteome</keyword>
<dbReference type="InParanoid" id="E3LIM0"/>
<evidence type="ECO:0000313" key="4">
    <source>
        <dbReference type="Proteomes" id="UP000008281"/>
    </source>
</evidence>
<organism evidence="4">
    <name type="scientific">Caenorhabditis remanei</name>
    <name type="common">Caenorhabditis vulgaris</name>
    <dbReference type="NCBI Taxonomy" id="31234"/>
    <lineage>
        <taxon>Eukaryota</taxon>
        <taxon>Metazoa</taxon>
        <taxon>Ecdysozoa</taxon>
        <taxon>Nematoda</taxon>
        <taxon>Chromadorea</taxon>
        <taxon>Rhabditida</taxon>
        <taxon>Rhabditina</taxon>
        <taxon>Rhabditomorpha</taxon>
        <taxon>Rhabditoidea</taxon>
        <taxon>Rhabditidae</taxon>
        <taxon>Peloderinae</taxon>
        <taxon>Caenorhabditis</taxon>
    </lineage>
</organism>
<dbReference type="SUPFAM" id="SSF57903">
    <property type="entry name" value="FYVE/PHD zinc finger"/>
    <property type="match status" value="1"/>
</dbReference>
<gene>
    <name evidence="3" type="ORF">CRE_09398</name>
</gene>
<dbReference type="InterPro" id="IPR011011">
    <property type="entry name" value="Znf_FYVE_PHD"/>
</dbReference>
<dbReference type="Proteomes" id="UP000008281">
    <property type="component" value="Unassembled WGS sequence"/>
</dbReference>
<dbReference type="HOGENOM" id="CLU_015719_2_0_1"/>
<feature type="coiled-coil region" evidence="1">
    <location>
        <begin position="500"/>
        <end position="527"/>
    </location>
</feature>
<name>E3LIM0_CAERE</name>
<dbReference type="Pfam" id="PF06918">
    <property type="entry name" value="DUF1280"/>
    <property type="match status" value="1"/>
</dbReference>
<feature type="region of interest" description="Disordered" evidence="2">
    <location>
        <begin position="1"/>
        <end position="30"/>
    </location>
</feature>
<reference evidence="3" key="1">
    <citation type="submission" date="2007-07" db="EMBL/GenBank/DDBJ databases">
        <title>PCAP assembly of the Caenorhabditis remanei genome.</title>
        <authorList>
            <consortium name="The Caenorhabditis remanei Sequencing Consortium"/>
            <person name="Wilson R.K."/>
        </authorList>
    </citation>
    <scope>NUCLEOTIDE SEQUENCE [LARGE SCALE GENOMIC DNA]</scope>
    <source>
        <strain evidence="3">PB4641</strain>
    </source>
</reference>
<dbReference type="PANTHER" id="PTHR31424:SF3">
    <property type="entry name" value="RING-TYPE DOMAIN-CONTAINING PROTEIN"/>
    <property type="match status" value="1"/>
</dbReference>
<keyword evidence="1" id="KW-0175">Coiled coil</keyword>
<dbReference type="eggNOG" id="ENOG502QRBM">
    <property type="taxonomic scope" value="Eukaryota"/>
</dbReference>
<evidence type="ECO:0000256" key="1">
    <source>
        <dbReference type="SAM" id="Coils"/>
    </source>
</evidence>
<sequence length="842" mass="97253">MTPRTKRQKATINSHAQRKNTKRLQERKGDGSFERRILEFETELALQIEQCDRMRTEYEDLEKDNERLLMKCGDLVKNAEITKCLLENEKNSHEETIRKMALLEAEMGKVDKKQNERDNDQKTEIDALKTKVTELSLKTPTRGKYRKPYQLLTMETKKVRFERVREFIQELVGSENVDLFTSEFVRFTCKSKNFSVTTALSPWDSFYASVKFGLSDRVMSELKRFCKEKISVDLFAPKDQIDAVKKQCSPTQYYDISTEKIVHVTRLGRQTESIEEIVVHKDPLGHLASRLERLAANNQLVFDEGTRDDIVVAFAGDKGGTKTKIGLMIENIRHPNNPHSMILLGYYTGNDDHDSLKKKFSTLFDKLNKMTSVEYIENGALTKRNIRWKIVGDCKFISSIGHHKGQASSDPCFTCNLKWVKNGKNKDTIGSFPFEFSGEPRSLKKLIDDGLDPLLLMEPSLAAPPGLHVILGILQVYVIDYLTAQCNQEDYNYDSLPMYLSQQREYLKNLEKEEEDVIERVDSLKSSEYLANSVKLAYQRLENTVRGRRRKADVCQSENCIINLIAKDLKEQEEFQCRSCSLRFHYCCGGVYTPDDSYQAEDGNFICAECSPTQHGPKSLISMQEYNEERCRLIEIALQNDCDLLKHVEKERNTLQNTMTRPVGDLKRQFEQVLSDIKCDGRVWYQSLTGNQARIILRPQNIESILLIFPDSAEKELLRKMMNILSFLMSNADNSVKTDEEIDKIELAIQELVDTIRLLHPNAGILPKLHILVAHLIDFMRTHKTWGRITEQSIEHLHGIFNKMERRFIAVRDPILRANLIIRQMTYLNLIHDIGDSWRAAD</sequence>
<evidence type="ECO:0000256" key="2">
    <source>
        <dbReference type="SAM" id="MobiDB-lite"/>
    </source>
</evidence>
<evidence type="ECO:0008006" key="5">
    <source>
        <dbReference type="Google" id="ProtNLM"/>
    </source>
</evidence>
<accession>E3LIM0</accession>
<protein>
    <recommendedName>
        <fullName evidence="5">Zinc finger PHD-type domain-containing protein</fullName>
    </recommendedName>
</protein>
<dbReference type="PANTHER" id="PTHR31424">
    <property type="entry name" value="PROTEIN CBG23806"/>
    <property type="match status" value="1"/>
</dbReference>
<feature type="coiled-coil region" evidence="1">
    <location>
        <begin position="44"/>
        <end position="106"/>
    </location>
</feature>
<dbReference type="FunCoup" id="E3LIM0">
    <property type="interactions" value="1"/>
</dbReference>